<name>A0A0F9M5E0_9ZZZZ</name>
<evidence type="ECO:0000313" key="1">
    <source>
        <dbReference type="EMBL" id="KKM94581.1"/>
    </source>
</evidence>
<organism evidence="1">
    <name type="scientific">marine sediment metagenome</name>
    <dbReference type="NCBI Taxonomy" id="412755"/>
    <lineage>
        <taxon>unclassified sequences</taxon>
        <taxon>metagenomes</taxon>
        <taxon>ecological metagenomes</taxon>
    </lineage>
</organism>
<proteinExistence type="predicted"/>
<reference evidence="1" key="1">
    <citation type="journal article" date="2015" name="Nature">
        <title>Complex archaea that bridge the gap between prokaryotes and eukaryotes.</title>
        <authorList>
            <person name="Spang A."/>
            <person name="Saw J.H."/>
            <person name="Jorgensen S.L."/>
            <person name="Zaremba-Niedzwiedzka K."/>
            <person name="Martijn J."/>
            <person name="Lind A.E."/>
            <person name="van Eijk R."/>
            <person name="Schleper C."/>
            <person name="Guy L."/>
            <person name="Ettema T.J."/>
        </authorList>
    </citation>
    <scope>NUCLEOTIDE SEQUENCE</scope>
</reference>
<protein>
    <submittedName>
        <fullName evidence="1">Uncharacterized protein</fullName>
    </submittedName>
</protein>
<comment type="caution">
    <text evidence="1">The sequence shown here is derived from an EMBL/GenBank/DDBJ whole genome shotgun (WGS) entry which is preliminary data.</text>
</comment>
<sequence length="114" mass="12923">MSDPYATWDGAPATDMSDGFPDVLMVPLVQDLRAAGFVTFQSCQGHLLPEYGHVSRDGGLWIREAPPYPYSMQPFTRIQHVMHGPEGPLIEFWWHPSDQHDAILELRRGYVVDV</sequence>
<gene>
    <name evidence="1" type="ORF">LCGC14_1196940</name>
</gene>
<dbReference type="AlphaFoldDB" id="A0A0F9M5E0"/>
<dbReference type="EMBL" id="LAZR01006119">
    <property type="protein sequence ID" value="KKM94581.1"/>
    <property type="molecule type" value="Genomic_DNA"/>
</dbReference>
<accession>A0A0F9M5E0</accession>